<dbReference type="GO" id="GO:0012505">
    <property type="term" value="C:endomembrane system"/>
    <property type="evidence" value="ECO:0007669"/>
    <property type="project" value="TreeGrafter"/>
</dbReference>
<dbReference type="PROSITE" id="PS00571">
    <property type="entry name" value="AMIDASES"/>
    <property type="match status" value="1"/>
</dbReference>
<comment type="caution">
    <text evidence="4">The sequence shown here is derived from an EMBL/GenBank/DDBJ whole genome shotgun (WGS) entry which is preliminary data.</text>
</comment>
<evidence type="ECO:0000256" key="1">
    <source>
        <dbReference type="ARBA" id="ARBA00009199"/>
    </source>
</evidence>
<dbReference type="InterPro" id="IPR020556">
    <property type="entry name" value="Amidase_CS"/>
</dbReference>
<dbReference type="InterPro" id="IPR036928">
    <property type="entry name" value="AS_sf"/>
</dbReference>
<dbReference type="Proteomes" id="UP001497382">
    <property type="component" value="Unassembled WGS sequence"/>
</dbReference>
<feature type="signal peptide" evidence="2">
    <location>
        <begin position="1"/>
        <end position="22"/>
    </location>
</feature>
<feature type="chain" id="PRO_5043662588" description="Amidase domain-containing protein" evidence="2">
    <location>
        <begin position="23"/>
        <end position="565"/>
    </location>
</feature>
<dbReference type="InterPro" id="IPR023631">
    <property type="entry name" value="Amidase_dom"/>
</dbReference>
<dbReference type="PANTHER" id="PTHR43372">
    <property type="entry name" value="FATTY-ACID AMIDE HYDROLASE"/>
    <property type="match status" value="1"/>
</dbReference>
<dbReference type="SUPFAM" id="SSF75304">
    <property type="entry name" value="Amidase signature (AS) enzymes"/>
    <property type="match status" value="1"/>
</dbReference>
<dbReference type="EMBL" id="CAXIEN010000071">
    <property type="protein sequence ID" value="CAL1273920.1"/>
    <property type="molecule type" value="Genomic_DNA"/>
</dbReference>
<organism evidence="4 5">
    <name type="scientific">Larinioides sclopetarius</name>
    <dbReference type="NCBI Taxonomy" id="280406"/>
    <lineage>
        <taxon>Eukaryota</taxon>
        <taxon>Metazoa</taxon>
        <taxon>Ecdysozoa</taxon>
        <taxon>Arthropoda</taxon>
        <taxon>Chelicerata</taxon>
        <taxon>Arachnida</taxon>
        <taxon>Araneae</taxon>
        <taxon>Araneomorphae</taxon>
        <taxon>Entelegynae</taxon>
        <taxon>Araneoidea</taxon>
        <taxon>Araneidae</taxon>
        <taxon>Larinioides</taxon>
    </lineage>
</organism>
<dbReference type="AlphaFoldDB" id="A0AAV1ZPX9"/>
<dbReference type="Gene3D" id="3.90.1300.10">
    <property type="entry name" value="Amidase signature (AS) domain"/>
    <property type="match status" value="1"/>
</dbReference>
<evidence type="ECO:0000256" key="2">
    <source>
        <dbReference type="SAM" id="SignalP"/>
    </source>
</evidence>
<keyword evidence="2" id="KW-0732">Signal</keyword>
<gene>
    <name evidence="4" type="ORF">LARSCL_LOCUS7165</name>
</gene>
<dbReference type="Pfam" id="PF01425">
    <property type="entry name" value="Amidase"/>
    <property type="match status" value="1"/>
</dbReference>
<evidence type="ECO:0000313" key="5">
    <source>
        <dbReference type="Proteomes" id="UP001497382"/>
    </source>
</evidence>
<keyword evidence="5" id="KW-1185">Reference proteome</keyword>
<reference evidence="4 5" key="1">
    <citation type="submission" date="2024-04" db="EMBL/GenBank/DDBJ databases">
        <authorList>
            <person name="Rising A."/>
            <person name="Reimegard J."/>
            <person name="Sonavane S."/>
            <person name="Akerstrom W."/>
            <person name="Nylinder S."/>
            <person name="Hedman E."/>
            <person name="Kallberg Y."/>
        </authorList>
    </citation>
    <scope>NUCLEOTIDE SEQUENCE [LARGE SCALE GENOMIC DNA]</scope>
</reference>
<feature type="domain" description="Amidase" evidence="3">
    <location>
        <begin position="107"/>
        <end position="546"/>
    </location>
</feature>
<evidence type="ECO:0000313" key="4">
    <source>
        <dbReference type="EMBL" id="CAL1273920.1"/>
    </source>
</evidence>
<name>A0AAV1ZPX9_9ARAC</name>
<sequence>MLNCQFLAFLLWVLRKLELAVCRVFSAVRIIMEQNAVIRPRQNLAVKVINTFIGGVRSTVENSTHGVLTVMNFGCKKKVPPVDNELLYLSATTLAEKIRKAELTSEEVVKAYINRIGEVNGLINAVIEGRYQEAINEARFADQLVRSGVLTEAEIAERYPLLGIPFTAKESILIKGLPSTCGLVCRKGMVAEEDSEPVQRLRACGAIPLALTNTSEICMWWETYNKLHGRTNNPYDTTRTVGGSSGGEAALIAAAGSVVGIGTDLGGSIRIPANFTGIFGHKPTQGIVPRGGQFPPALEEISPYVAVGPMTRYATDLKLMLSAFIGKDETERLKLSSPVDIRSIKVYYMLDDGGSPGATPVSQEIKDGIKKVTSVLSMEGLVVQEVNIKHLKLGFLIWCAYLSTVKEQRISKIMKGNVKKDEDVHREMLKWFSGKSEHTFPIILNACAQDYLAPLMRKPLEFFIQCGDRLKEELLALLEPEPAVFLYPTFPHAAAHHGQILANPFNASYSVVFNAVSLPVTQCPLGFSSSGLPFGVQIVTAPENDRLSISLAEHLEVKLGGWTPP</sequence>
<protein>
    <recommendedName>
        <fullName evidence="3">Amidase domain-containing protein</fullName>
    </recommendedName>
</protein>
<accession>A0AAV1ZPX9</accession>
<dbReference type="PANTHER" id="PTHR43372:SF3">
    <property type="entry name" value="AT07710P-RELATED"/>
    <property type="match status" value="1"/>
</dbReference>
<proteinExistence type="inferred from homology"/>
<evidence type="ECO:0000259" key="3">
    <source>
        <dbReference type="Pfam" id="PF01425"/>
    </source>
</evidence>
<comment type="similarity">
    <text evidence="1">Belongs to the amidase family.</text>
</comment>
<dbReference type="InterPro" id="IPR052739">
    <property type="entry name" value="FAAH2"/>
</dbReference>